<gene>
    <name evidence="2" type="ORF">CAC42_2235</name>
</gene>
<comment type="caution">
    <text evidence="2">The sequence shown here is derived from an EMBL/GenBank/DDBJ whole genome shotgun (WGS) entry which is preliminary data.</text>
</comment>
<feature type="compositionally biased region" description="Basic and acidic residues" evidence="1">
    <location>
        <begin position="241"/>
        <end position="258"/>
    </location>
</feature>
<accession>A0A2K1QIM2</accession>
<keyword evidence="3" id="KW-1185">Reference proteome</keyword>
<dbReference type="InterPro" id="IPR050275">
    <property type="entry name" value="PGM_Phosphatase"/>
</dbReference>
<dbReference type="Pfam" id="PF00300">
    <property type="entry name" value="His_Phos_1"/>
    <property type="match status" value="1"/>
</dbReference>
<dbReference type="PANTHER" id="PTHR48100:SF54">
    <property type="entry name" value="PHOSPHATASE SPAC5H10.03-RELATED"/>
    <property type="match status" value="1"/>
</dbReference>
<dbReference type="CDD" id="cd07067">
    <property type="entry name" value="HP_PGM_like"/>
    <property type="match status" value="1"/>
</dbReference>
<dbReference type="Gene3D" id="3.40.50.1240">
    <property type="entry name" value="Phosphoglycerate mutase-like"/>
    <property type="match status" value="1"/>
</dbReference>
<evidence type="ECO:0000313" key="3">
    <source>
        <dbReference type="Proteomes" id="UP000243797"/>
    </source>
</evidence>
<dbReference type="Proteomes" id="UP000243797">
    <property type="component" value="Unassembled WGS sequence"/>
</dbReference>
<dbReference type="PANTHER" id="PTHR48100">
    <property type="entry name" value="BROAD-SPECIFICITY PHOSPHATASE YOR283W-RELATED"/>
    <property type="match status" value="1"/>
</dbReference>
<organism evidence="2 3">
    <name type="scientific">Sphaceloma murrayae</name>
    <dbReference type="NCBI Taxonomy" id="2082308"/>
    <lineage>
        <taxon>Eukaryota</taxon>
        <taxon>Fungi</taxon>
        <taxon>Dikarya</taxon>
        <taxon>Ascomycota</taxon>
        <taxon>Pezizomycotina</taxon>
        <taxon>Dothideomycetes</taxon>
        <taxon>Dothideomycetidae</taxon>
        <taxon>Myriangiales</taxon>
        <taxon>Elsinoaceae</taxon>
        <taxon>Sphaceloma</taxon>
    </lineage>
</organism>
<protein>
    <submittedName>
        <fullName evidence="2">Uncharacterized protein</fullName>
    </submittedName>
</protein>
<sequence length="296" mass="33428">MPPTVHLVRHAQGFHNLSVKNHAIHDPLLTPTGIEQCRILAKDFPYKKDVELVVASPLKRTIYTALFSFPEAIEKRHLKVIAMPELQETSDLPCDTGSSPAEVAKEFQGKPIDLSALDTPEGQHWNSKTGRWAPHADAIIARAADARKWLHARPEKDIVVVTHGGFLHYFTEDWIGADRFAGIHHHHLPSSVSYHPHHHLGEFDIILNNRHAGTGWANTEYRTYTFKSATEPTLVETPESLARRSGTEKPLSKEEQKNLQRTASQKWEEQGYQKASAIHAKQRLMQIERDVGGYGF</sequence>
<evidence type="ECO:0000256" key="1">
    <source>
        <dbReference type="SAM" id="MobiDB-lite"/>
    </source>
</evidence>
<dbReference type="OrthoDB" id="496981at2759"/>
<dbReference type="AlphaFoldDB" id="A0A2K1QIM2"/>
<dbReference type="GO" id="GO:0016791">
    <property type="term" value="F:phosphatase activity"/>
    <property type="evidence" value="ECO:0007669"/>
    <property type="project" value="TreeGrafter"/>
</dbReference>
<dbReference type="InterPro" id="IPR029033">
    <property type="entry name" value="His_PPase_superfam"/>
</dbReference>
<feature type="region of interest" description="Disordered" evidence="1">
    <location>
        <begin position="235"/>
        <end position="273"/>
    </location>
</feature>
<reference evidence="2 3" key="1">
    <citation type="submission" date="2017-06" db="EMBL/GenBank/DDBJ databases">
        <title>Draft genome sequence of a variant of Elsinoe murrayae.</title>
        <authorList>
            <person name="Cheng Q."/>
        </authorList>
    </citation>
    <scope>NUCLEOTIDE SEQUENCE [LARGE SCALE GENOMIC DNA]</scope>
    <source>
        <strain evidence="2 3">CQ-2017a</strain>
    </source>
</reference>
<dbReference type="InParanoid" id="A0A2K1QIM2"/>
<dbReference type="SMART" id="SM00855">
    <property type="entry name" value="PGAM"/>
    <property type="match status" value="1"/>
</dbReference>
<dbReference type="SUPFAM" id="SSF53254">
    <property type="entry name" value="Phosphoglycerate mutase-like"/>
    <property type="match status" value="1"/>
</dbReference>
<proteinExistence type="predicted"/>
<name>A0A2K1QIM2_9PEZI</name>
<dbReference type="InterPro" id="IPR013078">
    <property type="entry name" value="His_Pase_superF_clade-1"/>
</dbReference>
<evidence type="ECO:0000313" key="2">
    <source>
        <dbReference type="EMBL" id="PNS15006.1"/>
    </source>
</evidence>
<dbReference type="EMBL" id="NKHZ01000081">
    <property type="protein sequence ID" value="PNS15006.1"/>
    <property type="molecule type" value="Genomic_DNA"/>
</dbReference>
<dbReference type="GO" id="GO:0005737">
    <property type="term" value="C:cytoplasm"/>
    <property type="evidence" value="ECO:0007669"/>
    <property type="project" value="TreeGrafter"/>
</dbReference>